<feature type="region of interest" description="Disordered" evidence="1">
    <location>
        <begin position="47"/>
        <end position="82"/>
    </location>
</feature>
<proteinExistence type="predicted"/>
<protein>
    <submittedName>
        <fullName evidence="2">eIF4E-3b protein</fullName>
    </submittedName>
</protein>
<keyword evidence="3" id="KW-1185">Reference proteome</keyword>
<dbReference type="Gene3D" id="2.60.120.590">
    <property type="entry name" value="Alpha-ketoglutarate-dependent dioxygenase AlkB-like"/>
    <property type="match status" value="1"/>
</dbReference>
<gene>
    <name evidence="2" type="primary">eIF4E-3b</name>
    <name evidence="2" type="ORF">SPIL2461_LOCUS17485</name>
</gene>
<dbReference type="AlphaFoldDB" id="A0A812VX19"/>
<dbReference type="OrthoDB" id="443072at2759"/>
<name>A0A812VX19_SYMPI</name>
<comment type="caution">
    <text evidence="2">The sequence shown here is derived from an EMBL/GenBank/DDBJ whole genome shotgun (WGS) entry which is preliminary data.</text>
</comment>
<dbReference type="EMBL" id="CAJNIZ010043194">
    <property type="protein sequence ID" value="CAE7653200.1"/>
    <property type="molecule type" value="Genomic_DNA"/>
</dbReference>
<dbReference type="Proteomes" id="UP000649617">
    <property type="component" value="Unassembled WGS sequence"/>
</dbReference>
<evidence type="ECO:0000256" key="1">
    <source>
        <dbReference type="SAM" id="MobiDB-lite"/>
    </source>
</evidence>
<evidence type="ECO:0000313" key="2">
    <source>
        <dbReference type="EMBL" id="CAE7653200.1"/>
    </source>
</evidence>
<evidence type="ECO:0000313" key="3">
    <source>
        <dbReference type="Proteomes" id="UP000649617"/>
    </source>
</evidence>
<sequence>MEGRMQRHCLHFVPKCNPREPLRHERINITFRWVRAHRSRCPLRRRSASKLHRAMQDSKDCKSGPLPPISRLVVDGGSDRAS</sequence>
<dbReference type="InterPro" id="IPR037151">
    <property type="entry name" value="AlkB-like_sf"/>
</dbReference>
<organism evidence="2 3">
    <name type="scientific">Symbiodinium pilosum</name>
    <name type="common">Dinoflagellate</name>
    <dbReference type="NCBI Taxonomy" id="2952"/>
    <lineage>
        <taxon>Eukaryota</taxon>
        <taxon>Sar</taxon>
        <taxon>Alveolata</taxon>
        <taxon>Dinophyceae</taxon>
        <taxon>Suessiales</taxon>
        <taxon>Symbiodiniaceae</taxon>
        <taxon>Symbiodinium</taxon>
    </lineage>
</organism>
<reference evidence="2" key="1">
    <citation type="submission" date="2021-02" db="EMBL/GenBank/DDBJ databases">
        <authorList>
            <person name="Dougan E. K."/>
            <person name="Rhodes N."/>
            <person name="Thang M."/>
            <person name="Chan C."/>
        </authorList>
    </citation>
    <scope>NUCLEOTIDE SEQUENCE</scope>
</reference>
<accession>A0A812VX19</accession>